<feature type="non-terminal residue" evidence="2">
    <location>
        <position position="268"/>
    </location>
</feature>
<comment type="caution">
    <text evidence="2">The sequence shown here is derived from an EMBL/GenBank/DDBJ whole genome shotgun (WGS) entry which is preliminary data.</text>
</comment>
<protein>
    <recommendedName>
        <fullName evidence="3">LarC family nickel insertion protein</fullName>
    </recommendedName>
</protein>
<evidence type="ECO:0000313" key="2">
    <source>
        <dbReference type="EMBL" id="GAG10283.1"/>
    </source>
</evidence>
<dbReference type="PANTHER" id="PTHR36566:SF1">
    <property type="entry name" value="PYRIDINIUM-3,5-BISTHIOCARBOXYLIC ACID MONONUCLEOTIDE NICKEL INSERTION PROTEIN"/>
    <property type="match status" value="1"/>
</dbReference>
<name>X0VCR3_9ZZZZ</name>
<gene>
    <name evidence="2" type="ORF">S01H1_39094</name>
</gene>
<keyword evidence="1" id="KW-0533">Nickel</keyword>
<dbReference type="EMBL" id="BARS01024642">
    <property type="protein sequence ID" value="GAG10283.1"/>
    <property type="molecule type" value="Genomic_DNA"/>
</dbReference>
<sequence>GALVDAGLSLESLRAQLAKLPLTGYRLSARKVRRAGLAATQVRVTVAKKQPPRRLADILSVIEGGGLPPDDKEKGTSIFRRLAEAEAKVHGLPLAEAHLHEVGAVDAIVDVMGAVAGLRLLGVEELFASALALGDGTTESAGGALPLPAPATLELVASVGAPTVAHRGGEERELLTPTGAAIITSLARFQRPAMKVECVSYGAGSRDVPGWPNVLRLWLGTTVEEGGRLMLLAETNIDDMSPEILGYVQERLFASGAADVWLTPIQMK</sequence>
<accession>X0VCR3</accession>
<proteinExistence type="predicted"/>
<dbReference type="InterPro" id="IPR002822">
    <property type="entry name" value="Ni_insertion"/>
</dbReference>
<dbReference type="AlphaFoldDB" id="X0VCR3"/>
<feature type="non-terminal residue" evidence="2">
    <location>
        <position position="1"/>
    </location>
</feature>
<dbReference type="Gene3D" id="3.30.70.1380">
    <property type="entry name" value="Transcriptional regulatory protein pf0864 domain like"/>
    <property type="match status" value="1"/>
</dbReference>
<evidence type="ECO:0008006" key="3">
    <source>
        <dbReference type="Google" id="ProtNLM"/>
    </source>
</evidence>
<reference evidence="2" key="1">
    <citation type="journal article" date="2014" name="Front. Microbiol.">
        <title>High frequency of phylogenetically diverse reductive dehalogenase-homologous genes in deep subseafloor sedimentary metagenomes.</title>
        <authorList>
            <person name="Kawai M."/>
            <person name="Futagami T."/>
            <person name="Toyoda A."/>
            <person name="Takaki Y."/>
            <person name="Nishi S."/>
            <person name="Hori S."/>
            <person name="Arai W."/>
            <person name="Tsubouchi T."/>
            <person name="Morono Y."/>
            <person name="Uchiyama I."/>
            <person name="Ito T."/>
            <person name="Fujiyama A."/>
            <person name="Inagaki F."/>
            <person name="Takami H."/>
        </authorList>
    </citation>
    <scope>NUCLEOTIDE SEQUENCE</scope>
    <source>
        <strain evidence="2">Expedition CK06-06</strain>
    </source>
</reference>
<evidence type="ECO:0000256" key="1">
    <source>
        <dbReference type="ARBA" id="ARBA00022596"/>
    </source>
</evidence>
<dbReference type="PANTHER" id="PTHR36566">
    <property type="entry name" value="NICKEL INSERTION PROTEIN-RELATED"/>
    <property type="match status" value="1"/>
</dbReference>
<organism evidence="2">
    <name type="scientific">marine sediment metagenome</name>
    <dbReference type="NCBI Taxonomy" id="412755"/>
    <lineage>
        <taxon>unclassified sequences</taxon>
        <taxon>metagenomes</taxon>
        <taxon>ecological metagenomes</taxon>
    </lineage>
</organism>
<dbReference type="Pfam" id="PF01969">
    <property type="entry name" value="Ni_insertion"/>
    <property type="match status" value="1"/>
</dbReference>